<dbReference type="PROSITE" id="PS50850">
    <property type="entry name" value="MFS"/>
    <property type="match status" value="1"/>
</dbReference>
<dbReference type="Pfam" id="PF07690">
    <property type="entry name" value="MFS_1"/>
    <property type="match status" value="1"/>
</dbReference>
<evidence type="ECO:0000313" key="8">
    <source>
        <dbReference type="Proteomes" id="UP000589036"/>
    </source>
</evidence>
<feature type="transmembrane region" description="Helical" evidence="5">
    <location>
        <begin position="262"/>
        <end position="283"/>
    </location>
</feature>
<feature type="transmembrane region" description="Helical" evidence="5">
    <location>
        <begin position="151"/>
        <end position="172"/>
    </location>
</feature>
<dbReference type="InterPro" id="IPR020846">
    <property type="entry name" value="MFS_dom"/>
</dbReference>
<keyword evidence="8" id="KW-1185">Reference proteome</keyword>
<dbReference type="InterPro" id="IPR011701">
    <property type="entry name" value="MFS"/>
</dbReference>
<feature type="transmembrane region" description="Helical" evidence="5">
    <location>
        <begin position="89"/>
        <end position="109"/>
    </location>
</feature>
<gene>
    <name evidence="7" type="ORF">HDA32_004676</name>
</gene>
<evidence type="ECO:0000256" key="3">
    <source>
        <dbReference type="ARBA" id="ARBA00022989"/>
    </source>
</evidence>
<feature type="transmembrane region" description="Helical" evidence="5">
    <location>
        <begin position="58"/>
        <end position="82"/>
    </location>
</feature>
<dbReference type="InterPro" id="IPR036259">
    <property type="entry name" value="MFS_trans_sf"/>
</dbReference>
<evidence type="ECO:0000259" key="6">
    <source>
        <dbReference type="PROSITE" id="PS50850"/>
    </source>
</evidence>
<dbReference type="RefSeq" id="WP_179645200.1">
    <property type="nucleotide sequence ID" value="NZ_BAAAYY010000046.1"/>
</dbReference>
<evidence type="ECO:0000256" key="1">
    <source>
        <dbReference type="ARBA" id="ARBA00004651"/>
    </source>
</evidence>
<dbReference type="Proteomes" id="UP000589036">
    <property type="component" value="Unassembled WGS sequence"/>
</dbReference>
<keyword evidence="2 5" id="KW-0812">Transmembrane</keyword>
<feature type="transmembrane region" description="Helical" evidence="5">
    <location>
        <begin position="367"/>
        <end position="391"/>
    </location>
</feature>
<keyword evidence="3 5" id="KW-1133">Transmembrane helix</keyword>
<evidence type="ECO:0000256" key="2">
    <source>
        <dbReference type="ARBA" id="ARBA00022692"/>
    </source>
</evidence>
<comment type="caution">
    <text evidence="7">The sequence shown here is derived from an EMBL/GenBank/DDBJ whole genome shotgun (WGS) entry which is preliminary data.</text>
</comment>
<comment type="subcellular location">
    <subcellularLocation>
        <location evidence="1">Cell membrane</location>
        <topology evidence="1">Multi-pass membrane protein</topology>
    </subcellularLocation>
</comment>
<evidence type="ECO:0000256" key="5">
    <source>
        <dbReference type="SAM" id="Phobius"/>
    </source>
</evidence>
<feature type="transmembrane region" description="Helical" evidence="5">
    <location>
        <begin position="115"/>
        <end position="139"/>
    </location>
</feature>
<dbReference type="SUPFAM" id="SSF103473">
    <property type="entry name" value="MFS general substrate transporter"/>
    <property type="match status" value="1"/>
</dbReference>
<feature type="domain" description="Major facilitator superfamily (MFS) profile" evidence="6">
    <location>
        <begin position="24"/>
        <end position="420"/>
    </location>
</feature>
<sequence>MRISSADGPEPVASQRHLGLHGRAFRLLVVATVGSFCGYVLLLPLVPLWASRGGAGEIGAGSTTSVFMLTTVLTQLAMPWLLERGGYRWTMVAGSLLLGLPAPLFILTADLGPLIAVSAVRGVGFGMVSVVGAALAVRLVPPGQIGRASGYYGLAVGLPNLVFLSTGVWLALNVGFPVVFWIAGIGPMIGAIAAAGVTLVAGDAMAAPAREKRGEGGERALTWPAGLRLWLVLATPLLVMLVLAVASSGIVTFLAIPLEHAPWVVTAALLGYGAMSVLFRGIAGTVSDRYGRPTLLVPSVVAAGAGIALLGAAVWPAAADWDGPGLFGAVLAVAGAALFGAGFGGAQNDTIVVMFHRGGPPGYGTASAAWNIGYDAGTGVGALGLGVIVQYLGYGPAFLITAVGVLACLPLTPALARASVAAGR</sequence>
<feature type="transmembrane region" description="Helical" evidence="5">
    <location>
        <begin position="24"/>
        <end position="46"/>
    </location>
</feature>
<name>A0A852TYD2_9ACTN</name>
<dbReference type="PANTHER" id="PTHR23531:SF1">
    <property type="entry name" value="QUINOLENE RESISTANCE PROTEIN NORA"/>
    <property type="match status" value="1"/>
</dbReference>
<feature type="transmembrane region" description="Helical" evidence="5">
    <location>
        <begin position="295"/>
        <end position="318"/>
    </location>
</feature>
<dbReference type="GO" id="GO:0022857">
    <property type="term" value="F:transmembrane transporter activity"/>
    <property type="evidence" value="ECO:0007669"/>
    <property type="project" value="InterPro"/>
</dbReference>
<organism evidence="7 8">
    <name type="scientific">Spinactinospora alkalitolerans</name>
    <dbReference type="NCBI Taxonomy" id="687207"/>
    <lineage>
        <taxon>Bacteria</taxon>
        <taxon>Bacillati</taxon>
        <taxon>Actinomycetota</taxon>
        <taxon>Actinomycetes</taxon>
        <taxon>Streptosporangiales</taxon>
        <taxon>Nocardiopsidaceae</taxon>
        <taxon>Spinactinospora</taxon>
    </lineage>
</organism>
<feature type="transmembrane region" description="Helical" evidence="5">
    <location>
        <begin position="397"/>
        <end position="416"/>
    </location>
</feature>
<dbReference type="GO" id="GO:0005886">
    <property type="term" value="C:plasma membrane"/>
    <property type="evidence" value="ECO:0007669"/>
    <property type="project" value="UniProtKB-SubCell"/>
</dbReference>
<dbReference type="PANTHER" id="PTHR23531">
    <property type="entry name" value="QUINOLENE RESISTANCE PROTEIN NORA"/>
    <property type="match status" value="1"/>
</dbReference>
<dbReference type="AlphaFoldDB" id="A0A852TYD2"/>
<dbReference type="EMBL" id="JACCCC010000001">
    <property type="protein sequence ID" value="NYE49556.1"/>
    <property type="molecule type" value="Genomic_DNA"/>
</dbReference>
<feature type="transmembrane region" description="Helical" evidence="5">
    <location>
        <begin position="227"/>
        <end position="256"/>
    </location>
</feature>
<dbReference type="Gene3D" id="1.20.1250.20">
    <property type="entry name" value="MFS general substrate transporter like domains"/>
    <property type="match status" value="1"/>
</dbReference>
<feature type="transmembrane region" description="Helical" evidence="5">
    <location>
        <begin position="178"/>
        <end position="206"/>
    </location>
</feature>
<dbReference type="InterPro" id="IPR052714">
    <property type="entry name" value="MFS_Exporter"/>
</dbReference>
<reference evidence="7 8" key="1">
    <citation type="submission" date="2020-07" db="EMBL/GenBank/DDBJ databases">
        <title>Sequencing the genomes of 1000 actinobacteria strains.</title>
        <authorList>
            <person name="Klenk H.-P."/>
        </authorList>
    </citation>
    <scope>NUCLEOTIDE SEQUENCE [LARGE SCALE GENOMIC DNA]</scope>
    <source>
        <strain evidence="7 8">CXB654</strain>
    </source>
</reference>
<keyword evidence="4 5" id="KW-0472">Membrane</keyword>
<feature type="transmembrane region" description="Helical" evidence="5">
    <location>
        <begin position="324"/>
        <end position="346"/>
    </location>
</feature>
<accession>A0A852TYD2</accession>
<proteinExistence type="predicted"/>
<protein>
    <submittedName>
        <fullName evidence="7">MFS family permease</fullName>
    </submittedName>
</protein>
<evidence type="ECO:0000256" key="4">
    <source>
        <dbReference type="ARBA" id="ARBA00023136"/>
    </source>
</evidence>
<evidence type="ECO:0000313" key="7">
    <source>
        <dbReference type="EMBL" id="NYE49556.1"/>
    </source>
</evidence>